<keyword evidence="1" id="KW-0175">Coiled coil</keyword>
<keyword evidence="4" id="KW-1185">Reference proteome</keyword>
<dbReference type="RefSeq" id="WP_105958959.1">
    <property type="nucleotide sequence ID" value="NZ_PVNS01000006.1"/>
</dbReference>
<gene>
    <name evidence="3" type="ORF">C6I21_08180</name>
</gene>
<organism evidence="3 4">
    <name type="scientific">Alkalicoccus urumqiensis</name>
    <name type="common">Bacillus urumqiensis</name>
    <dbReference type="NCBI Taxonomy" id="1548213"/>
    <lineage>
        <taxon>Bacteria</taxon>
        <taxon>Bacillati</taxon>
        <taxon>Bacillota</taxon>
        <taxon>Bacilli</taxon>
        <taxon>Bacillales</taxon>
        <taxon>Bacillaceae</taxon>
        <taxon>Alkalicoccus</taxon>
    </lineage>
</organism>
<feature type="transmembrane region" description="Helical" evidence="2">
    <location>
        <begin position="128"/>
        <end position="146"/>
    </location>
</feature>
<name>A0A2P6MHZ0_ALKUR</name>
<keyword evidence="2" id="KW-1133">Transmembrane helix</keyword>
<comment type="caution">
    <text evidence="3">The sequence shown here is derived from an EMBL/GenBank/DDBJ whole genome shotgun (WGS) entry which is preliminary data.</text>
</comment>
<keyword evidence="2" id="KW-0472">Membrane</keyword>
<dbReference type="Proteomes" id="UP000243650">
    <property type="component" value="Unassembled WGS sequence"/>
</dbReference>
<proteinExistence type="predicted"/>
<accession>A0A2P6MHZ0</accession>
<dbReference type="OrthoDB" id="9991973at2"/>
<reference evidence="3 4" key="1">
    <citation type="submission" date="2018-03" db="EMBL/GenBank/DDBJ databases">
        <title>Bacillus urumqiensis sp. nov., a moderately haloalkaliphilic bacterium isolated from a salt lake.</title>
        <authorList>
            <person name="Zhao B."/>
            <person name="Liao Z."/>
        </authorList>
    </citation>
    <scope>NUCLEOTIDE SEQUENCE [LARGE SCALE GENOMIC DNA]</scope>
    <source>
        <strain evidence="3 4">BZ-SZ-XJ18</strain>
    </source>
</reference>
<sequence>MSKNSEEVKIAEKVKFWEEQDQINKELIPRVVKNHEMITDLTYQSEKHLTQLASMQDETENNKSIIETIDTKVNEMQVEIVNIKEELLIEKQKKQELISSLDQSEIQIKELNQRIEELKGGSEKNNNLILIIGVIAALIISIAGIIF</sequence>
<evidence type="ECO:0000256" key="1">
    <source>
        <dbReference type="SAM" id="Coils"/>
    </source>
</evidence>
<evidence type="ECO:0000313" key="3">
    <source>
        <dbReference type="EMBL" id="PRO65863.1"/>
    </source>
</evidence>
<evidence type="ECO:0000256" key="2">
    <source>
        <dbReference type="SAM" id="Phobius"/>
    </source>
</evidence>
<protein>
    <submittedName>
        <fullName evidence="3">Uncharacterized protein</fullName>
    </submittedName>
</protein>
<keyword evidence="2" id="KW-0812">Transmembrane</keyword>
<dbReference type="EMBL" id="PVNS01000006">
    <property type="protein sequence ID" value="PRO65863.1"/>
    <property type="molecule type" value="Genomic_DNA"/>
</dbReference>
<evidence type="ECO:0000313" key="4">
    <source>
        <dbReference type="Proteomes" id="UP000243650"/>
    </source>
</evidence>
<feature type="coiled-coil region" evidence="1">
    <location>
        <begin position="66"/>
        <end position="128"/>
    </location>
</feature>
<dbReference type="AlphaFoldDB" id="A0A2P6MHZ0"/>